<proteinExistence type="predicted"/>
<dbReference type="GO" id="GO:0035838">
    <property type="term" value="C:growing cell tip"/>
    <property type="evidence" value="ECO:0007669"/>
    <property type="project" value="TreeGrafter"/>
</dbReference>
<dbReference type="PANTHER" id="PTHR28013:SF3">
    <property type="entry name" value="PROTEIN DCV1-RELATED"/>
    <property type="match status" value="1"/>
</dbReference>
<dbReference type="InterPro" id="IPR051380">
    <property type="entry name" value="pH-response_reg_palI/RIM9"/>
</dbReference>
<keyword evidence="4 5" id="KW-0472">Membrane</keyword>
<dbReference type="InterPro" id="IPR009571">
    <property type="entry name" value="SUR7/Rim9-like_fungi"/>
</dbReference>
<dbReference type="EMBL" id="JBCAWK010000013">
    <property type="protein sequence ID" value="KAK8844813.1"/>
    <property type="molecule type" value="Genomic_DNA"/>
</dbReference>
<evidence type="ECO:0000256" key="4">
    <source>
        <dbReference type="ARBA" id="ARBA00023136"/>
    </source>
</evidence>
<gene>
    <name evidence="7" type="ORF">IAR55_006663</name>
</gene>
<sequence>MALGPIHCGSFLLLAATVLLLVSTISSPVINNISFLDVTTSNRAKATFGVFGYCANVRSGNGGCTPSQLGYHTAQISRITGWNYSNTHLDTLTKALILHPIATGLAFLSFLIALCSDHLGFLFAAMIALLAFIVSLAAMVIDFVLFGIIKHEINNNTSARASFSTAIWLTLAATIILFFSTFVVCFSCCTNRRRSRDREVGYASGGYVGNQMGQADYAPATGRQRFWNRNRGNVY</sequence>
<keyword evidence="2 5" id="KW-0812">Transmembrane</keyword>
<evidence type="ECO:0008006" key="9">
    <source>
        <dbReference type="Google" id="ProtNLM"/>
    </source>
</evidence>
<dbReference type="GeneID" id="92183921"/>
<feature type="transmembrane region" description="Helical" evidence="5">
    <location>
        <begin position="166"/>
        <end position="189"/>
    </location>
</feature>
<comment type="caution">
    <text evidence="7">The sequence shown here is derived from an EMBL/GenBank/DDBJ whole genome shotgun (WGS) entry which is preliminary data.</text>
</comment>
<keyword evidence="3 5" id="KW-1133">Transmembrane helix</keyword>
<organism evidence="7 8">
    <name type="scientific">Kwoniella newhampshirensis</name>
    <dbReference type="NCBI Taxonomy" id="1651941"/>
    <lineage>
        <taxon>Eukaryota</taxon>
        <taxon>Fungi</taxon>
        <taxon>Dikarya</taxon>
        <taxon>Basidiomycota</taxon>
        <taxon>Agaricomycotina</taxon>
        <taxon>Tremellomycetes</taxon>
        <taxon>Tremellales</taxon>
        <taxon>Cryptococcaceae</taxon>
        <taxon>Kwoniella</taxon>
    </lineage>
</organism>
<feature type="transmembrane region" description="Helical" evidence="5">
    <location>
        <begin position="96"/>
        <end position="114"/>
    </location>
</feature>
<evidence type="ECO:0000256" key="3">
    <source>
        <dbReference type="ARBA" id="ARBA00022989"/>
    </source>
</evidence>
<evidence type="ECO:0000256" key="5">
    <source>
        <dbReference type="SAM" id="Phobius"/>
    </source>
</evidence>
<dbReference type="GO" id="GO:0032153">
    <property type="term" value="C:cell division site"/>
    <property type="evidence" value="ECO:0007669"/>
    <property type="project" value="TreeGrafter"/>
</dbReference>
<name>A0AAW0YJ99_9TREE</name>
<evidence type="ECO:0000256" key="2">
    <source>
        <dbReference type="ARBA" id="ARBA00022692"/>
    </source>
</evidence>
<accession>A0AAW0YJ99</accession>
<dbReference type="Proteomes" id="UP001388673">
    <property type="component" value="Unassembled WGS sequence"/>
</dbReference>
<evidence type="ECO:0000256" key="1">
    <source>
        <dbReference type="ARBA" id="ARBA00004141"/>
    </source>
</evidence>
<keyword evidence="8" id="KW-1185">Reference proteome</keyword>
<evidence type="ECO:0000313" key="7">
    <source>
        <dbReference type="EMBL" id="KAK8844813.1"/>
    </source>
</evidence>
<dbReference type="GO" id="GO:0005886">
    <property type="term" value="C:plasma membrane"/>
    <property type="evidence" value="ECO:0007669"/>
    <property type="project" value="InterPro"/>
</dbReference>
<feature type="signal peptide" evidence="6">
    <location>
        <begin position="1"/>
        <end position="27"/>
    </location>
</feature>
<keyword evidence="6" id="KW-0732">Signal</keyword>
<dbReference type="Pfam" id="PF06687">
    <property type="entry name" value="SUR7"/>
    <property type="match status" value="1"/>
</dbReference>
<evidence type="ECO:0000313" key="8">
    <source>
        <dbReference type="Proteomes" id="UP001388673"/>
    </source>
</evidence>
<dbReference type="AlphaFoldDB" id="A0AAW0YJ99"/>
<protein>
    <recommendedName>
        <fullName evidence="9">Pali-domain-containing protein</fullName>
    </recommendedName>
</protein>
<evidence type="ECO:0000256" key="6">
    <source>
        <dbReference type="SAM" id="SignalP"/>
    </source>
</evidence>
<dbReference type="RefSeq" id="XP_066800037.1">
    <property type="nucleotide sequence ID" value="XM_066949743.1"/>
</dbReference>
<dbReference type="PANTHER" id="PTHR28013">
    <property type="entry name" value="PROTEIN DCV1-RELATED"/>
    <property type="match status" value="1"/>
</dbReference>
<comment type="subcellular location">
    <subcellularLocation>
        <location evidence="1">Membrane</location>
        <topology evidence="1">Multi-pass membrane protein</topology>
    </subcellularLocation>
</comment>
<feature type="transmembrane region" description="Helical" evidence="5">
    <location>
        <begin position="121"/>
        <end position="146"/>
    </location>
</feature>
<reference evidence="7 8" key="1">
    <citation type="journal article" date="2024" name="bioRxiv">
        <title>Comparative genomics of Cryptococcus and Kwoniella reveals pathogenesis evolution and contrasting karyotype dynamics via intercentromeric recombination or chromosome fusion.</title>
        <authorList>
            <person name="Coelho M.A."/>
            <person name="David-Palma M."/>
            <person name="Shea T."/>
            <person name="Bowers K."/>
            <person name="McGinley-Smith S."/>
            <person name="Mohammad A.W."/>
            <person name="Gnirke A."/>
            <person name="Yurkov A.M."/>
            <person name="Nowrousian M."/>
            <person name="Sun S."/>
            <person name="Cuomo C.A."/>
            <person name="Heitman J."/>
        </authorList>
    </citation>
    <scope>NUCLEOTIDE SEQUENCE [LARGE SCALE GENOMIC DNA]</scope>
    <source>
        <strain evidence="7 8">CBS 13917</strain>
    </source>
</reference>
<feature type="chain" id="PRO_5043665270" description="Pali-domain-containing protein" evidence="6">
    <location>
        <begin position="28"/>
        <end position="235"/>
    </location>
</feature>
<dbReference type="KEGG" id="kne:92183921"/>